<comment type="caution">
    <text evidence="2">The sequence shown here is derived from an EMBL/GenBank/DDBJ whole genome shotgun (WGS) entry which is preliminary data.</text>
</comment>
<organism evidence="2 3">
    <name type="scientific">Flavobacterium taihuense</name>
    <dbReference type="NCBI Taxonomy" id="2857508"/>
    <lineage>
        <taxon>Bacteria</taxon>
        <taxon>Pseudomonadati</taxon>
        <taxon>Bacteroidota</taxon>
        <taxon>Flavobacteriia</taxon>
        <taxon>Flavobacteriales</taxon>
        <taxon>Flavobacteriaceae</taxon>
        <taxon>Flavobacterium</taxon>
    </lineage>
</organism>
<dbReference type="Proteomes" id="UP000812031">
    <property type="component" value="Unassembled WGS sequence"/>
</dbReference>
<name>A0ABS6XUS5_9FLAO</name>
<accession>A0ABS6XUS5</accession>
<dbReference type="InterPro" id="IPR051908">
    <property type="entry name" value="Ribosomal_N-acetyltransferase"/>
</dbReference>
<dbReference type="CDD" id="cd04301">
    <property type="entry name" value="NAT_SF"/>
    <property type="match status" value="1"/>
</dbReference>
<keyword evidence="3" id="KW-1185">Reference proteome</keyword>
<evidence type="ECO:0000313" key="3">
    <source>
        <dbReference type="Proteomes" id="UP000812031"/>
    </source>
</evidence>
<feature type="domain" description="N-acetyltransferase" evidence="1">
    <location>
        <begin position="20"/>
        <end position="166"/>
    </location>
</feature>
<sequence>MIITIDNTLKLELINEIHAQPIFEMVDANRAHLRPWLPFVDRMQTVEFADNFVKGTMQRNNDGNEYAFVIIENAKVIGRIGVYKIDSQNKIGEIGYWIIEGFQGKGIVTKSCKAIIDFCFSDLQLNRIEIKCGTGNFKSKTIPEKLNFTKEGVIRQGELLHDRFIDLNLYSLLKADRK</sequence>
<reference evidence="2 3" key="1">
    <citation type="submission" date="2021-07" db="EMBL/GenBank/DDBJ databases">
        <title>Flavobacterium sp. nov. isolated from sediment on the Taihu Lake.</title>
        <authorList>
            <person name="Qu J.-H."/>
        </authorList>
    </citation>
    <scope>NUCLEOTIDE SEQUENCE [LARGE SCALE GENOMIC DNA]</scope>
    <source>
        <strain evidence="2 3">NAS39</strain>
    </source>
</reference>
<dbReference type="PANTHER" id="PTHR43441">
    <property type="entry name" value="RIBOSOMAL-PROTEIN-SERINE ACETYLTRANSFERASE"/>
    <property type="match status" value="1"/>
</dbReference>
<dbReference type="InterPro" id="IPR000182">
    <property type="entry name" value="GNAT_dom"/>
</dbReference>
<dbReference type="EMBL" id="JAHWYN010000004">
    <property type="protein sequence ID" value="MBW4360016.1"/>
    <property type="molecule type" value="Genomic_DNA"/>
</dbReference>
<protein>
    <submittedName>
        <fullName evidence="2">GNAT family N-acetyltransferase</fullName>
    </submittedName>
</protein>
<dbReference type="Pfam" id="PF13302">
    <property type="entry name" value="Acetyltransf_3"/>
    <property type="match status" value="1"/>
</dbReference>
<gene>
    <name evidence="2" type="ORF">KZH69_05915</name>
</gene>
<proteinExistence type="predicted"/>
<evidence type="ECO:0000313" key="2">
    <source>
        <dbReference type="EMBL" id="MBW4360016.1"/>
    </source>
</evidence>
<dbReference type="RefSeq" id="WP_219316528.1">
    <property type="nucleotide sequence ID" value="NZ_JAHWYN010000004.1"/>
</dbReference>
<dbReference type="PANTHER" id="PTHR43441:SF11">
    <property type="entry name" value="RIBOSOMAL-PROTEIN-SERINE ACETYLTRANSFERASE"/>
    <property type="match status" value="1"/>
</dbReference>
<evidence type="ECO:0000259" key="1">
    <source>
        <dbReference type="PROSITE" id="PS51186"/>
    </source>
</evidence>
<dbReference type="PROSITE" id="PS51186">
    <property type="entry name" value="GNAT"/>
    <property type="match status" value="1"/>
</dbReference>